<feature type="domain" description="Nuclease associated modular" evidence="2">
    <location>
        <begin position="70"/>
        <end position="86"/>
    </location>
</feature>
<organism evidence="3">
    <name type="scientific">marine sediment metagenome</name>
    <dbReference type="NCBI Taxonomy" id="412755"/>
    <lineage>
        <taxon>unclassified sequences</taxon>
        <taxon>metagenomes</taxon>
        <taxon>ecological metagenomes</taxon>
    </lineage>
</organism>
<evidence type="ECO:0000313" key="3">
    <source>
        <dbReference type="EMBL" id="KKL21327.1"/>
    </source>
</evidence>
<feature type="domain" description="Nuclease associated modular" evidence="2">
    <location>
        <begin position="94"/>
        <end position="110"/>
    </location>
</feature>
<gene>
    <name evidence="3" type="ORF">LCGC14_2446580</name>
</gene>
<dbReference type="SMART" id="SM00496">
    <property type="entry name" value="IENR2"/>
    <property type="match status" value="5"/>
</dbReference>
<feature type="compositionally biased region" description="Basic and acidic residues" evidence="1">
    <location>
        <begin position="73"/>
        <end position="84"/>
    </location>
</feature>
<dbReference type="InterPro" id="IPR003611">
    <property type="entry name" value="NUMOD3"/>
</dbReference>
<feature type="compositionally biased region" description="Basic and acidic residues" evidence="1">
    <location>
        <begin position="40"/>
        <end position="59"/>
    </location>
</feature>
<dbReference type="EMBL" id="LAZR01037776">
    <property type="protein sequence ID" value="KKL21327.1"/>
    <property type="molecule type" value="Genomic_DNA"/>
</dbReference>
<proteinExistence type="predicted"/>
<feature type="non-terminal residue" evidence="3">
    <location>
        <position position="242"/>
    </location>
</feature>
<comment type="caution">
    <text evidence="3">The sequence shown here is derived from an EMBL/GenBank/DDBJ whole genome shotgun (WGS) entry which is preliminary data.</text>
</comment>
<feature type="domain" description="Nuclease associated modular" evidence="2">
    <location>
        <begin position="46"/>
        <end position="62"/>
    </location>
</feature>
<accession>A0A0F9C4X5</accession>
<dbReference type="GO" id="GO:0003677">
    <property type="term" value="F:DNA binding"/>
    <property type="evidence" value="ECO:0007669"/>
    <property type="project" value="InterPro"/>
</dbReference>
<dbReference type="AlphaFoldDB" id="A0A0F9C4X5"/>
<dbReference type="Pfam" id="PF07460">
    <property type="entry name" value="NUMOD3"/>
    <property type="match status" value="3"/>
</dbReference>
<evidence type="ECO:0000256" key="1">
    <source>
        <dbReference type="SAM" id="MobiDB-lite"/>
    </source>
</evidence>
<evidence type="ECO:0000259" key="2">
    <source>
        <dbReference type="SMART" id="SM00496"/>
    </source>
</evidence>
<feature type="compositionally biased region" description="Basic and acidic residues" evidence="1">
    <location>
        <begin position="1"/>
        <end position="30"/>
    </location>
</feature>
<feature type="region of interest" description="Disordered" evidence="1">
    <location>
        <begin position="1"/>
        <end position="84"/>
    </location>
</feature>
<name>A0A0F9C4X5_9ZZZZ</name>
<sequence>MSEAHKGKTFTEETKRKMSEASLRRKERDGYIISPKTKKKISETLKGKTFTEEHKRKISEAQLGEKNPFYGKKHSEETKRKLSEIKKGEKNPFYGKHRSEETKKKISESLSGEKNHMWNPNREEVYAPYGENFYNNNLRDKKWKLQHGRDMLTGTILDPDKKPNYHHIDYNKSNDDPDNHCFISINNHARISRYQPNPIKSERYKKILQENTLPLKNGQTPKYWSQINKELFRQEKLKQLDL</sequence>
<feature type="domain" description="Nuclease associated modular" evidence="2">
    <location>
        <begin position="29"/>
        <end position="45"/>
    </location>
</feature>
<dbReference type="SUPFAM" id="SSF64496">
    <property type="entry name" value="DNA-binding domain of intron-encoded endonucleases"/>
    <property type="match status" value="1"/>
</dbReference>
<protein>
    <recommendedName>
        <fullName evidence="2">Nuclease associated modular domain-containing protein</fullName>
    </recommendedName>
</protein>
<feature type="domain" description="Nuclease associated modular" evidence="2">
    <location>
        <begin position="6"/>
        <end position="22"/>
    </location>
</feature>
<reference evidence="3" key="1">
    <citation type="journal article" date="2015" name="Nature">
        <title>Complex archaea that bridge the gap between prokaryotes and eukaryotes.</title>
        <authorList>
            <person name="Spang A."/>
            <person name="Saw J.H."/>
            <person name="Jorgensen S.L."/>
            <person name="Zaremba-Niedzwiedzka K."/>
            <person name="Martijn J."/>
            <person name="Lind A.E."/>
            <person name="van Eijk R."/>
            <person name="Schleper C."/>
            <person name="Guy L."/>
            <person name="Ettema T.J."/>
        </authorList>
    </citation>
    <scope>NUCLEOTIDE SEQUENCE</scope>
</reference>